<evidence type="ECO:0000256" key="1">
    <source>
        <dbReference type="ARBA" id="ARBA00004167"/>
    </source>
</evidence>
<comment type="caution">
    <text evidence="4">The sequence shown here is derived from an EMBL/GenBank/DDBJ whole genome shotgun (WGS) entry which is preliminary data.</text>
</comment>
<evidence type="ECO:0000313" key="4">
    <source>
        <dbReference type="EMBL" id="GJM89506.1"/>
    </source>
</evidence>
<dbReference type="Proteomes" id="UP001054889">
    <property type="component" value="Unassembled WGS sequence"/>
</dbReference>
<name>A0AAV5BSX3_ELECO</name>
<dbReference type="InterPro" id="IPR024788">
    <property type="entry name" value="Malectin-like_Carb-bd_dom"/>
</dbReference>
<sequence length="391" mass="43932">MWRTMRATTWLPIFCLLAAATAGVLQVRAQPDNIGFVSIDCGLPGTASYVDNITTLSYVPDAAFTDAGSNHNISAEYMLPRLFKRLYNVRSFPDGARNCYTIRSLVAGLKYLIRASFYHGNYDGLSRLPMFDMYIGVNFVGTVNVSSHDSLKIVEAIVVVPDDFVQVCLANTGSGTPFISSLELRPLKIKLYPLVNATQGLVLHERWNFGATDTVRYPDDPHDRIWVPWTEPSIWDSLSVNNRVTVSNDIFEQPSKVMQTAITPRNASKNIEFFWDPRPDRQHLTPRYAANMHFAELLSGNAVRQFDIYVNGDDPWYRGLYLSKSYLRSITIHNGERPYAIAHRYNISINATANSTLPPMINAIEVFSIITTTNAGTDAVDGKRMQTYAHD</sequence>
<dbReference type="AlphaFoldDB" id="A0AAV5BSX3"/>
<dbReference type="PANTHER" id="PTHR45631">
    <property type="entry name" value="OS07G0107800 PROTEIN-RELATED"/>
    <property type="match status" value="1"/>
</dbReference>
<feature type="chain" id="PRO_5043921319" description="Malectin-like domain-containing protein" evidence="2">
    <location>
        <begin position="30"/>
        <end position="391"/>
    </location>
</feature>
<dbReference type="PANTHER" id="PTHR45631:SF114">
    <property type="entry name" value="OS05G0525800 PROTEIN"/>
    <property type="match status" value="1"/>
</dbReference>
<gene>
    <name evidence="4" type="primary">ga05707</name>
    <name evidence="4" type="ORF">PR202_ga05707</name>
</gene>
<dbReference type="GO" id="GO:0016020">
    <property type="term" value="C:membrane"/>
    <property type="evidence" value="ECO:0007669"/>
    <property type="project" value="UniProtKB-SubCell"/>
</dbReference>
<organism evidence="4 5">
    <name type="scientific">Eleusine coracana subsp. coracana</name>
    <dbReference type="NCBI Taxonomy" id="191504"/>
    <lineage>
        <taxon>Eukaryota</taxon>
        <taxon>Viridiplantae</taxon>
        <taxon>Streptophyta</taxon>
        <taxon>Embryophyta</taxon>
        <taxon>Tracheophyta</taxon>
        <taxon>Spermatophyta</taxon>
        <taxon>Magnoliopsida</taxon>
        <taxon>Liliopsida</taxon>
        <taxon>Poales</taxon>
        <taxon>Poaceae</taxon>
        <taxon>PACMAD clade</taxon>
        <taxon>Chloridoideae</taxon>
        <taxon>Cynodonteae</taxon>
        <taxon>Eleusininae</taxon>
        <taxon>Eleusine</taxon>
    </lineage>
</organism>
<feature type="signal peptide" evidence="2">
    <location>
        <begin position="1"/>
        <end position="29"/>
    </location>
</feature>
<evidence type="ECO:0000313" key="5">
    <source>
        <dbReference type="Proteomes" id="UP001054889"/>
    </source>
</evidence>
<evidence type="ECO:0000256" key="2">
    <source>
        <dbReference type="SAM" id="SignalP"/>
    </source>
</evidence>
<evidence type="ECO:0000259" key="3">
    <source>
        <dbReference type="Pfam" id="PF12819"/>
    </source>
</evidence>
<keyword evidence="5" id="KW-1185">Reference proteome</keyword>
<feature type="domain" description="Malectin-like" evidence="3">
    <location>
        <begin position="39"/>
        <end position="369"/>
    </location>
</feature>
<dbReference type="Pfam" id="PF12819">
    <property type="entry name" value="Malectin_like"/>
    <property type="match status" value="1"/>
</dbReference>
<reference evidence="4" key="2">
    <citation type="submission" date="2021-12" db="EMBL/GenBank/DDBJ databases">
        <title>Resequencing data analysis of finger millet.</title>
        <authorList>
            <person name="Hatakeyama M."/>
            <person name="Aluri S."/>
            <person name="Balachadran M.T."/>
            <person name="Sivarajan S.R."/>
            <person name="Poveda L."/>
            <person name="Shimizu-Inatsugi R."/>
            <person name="Schlapbach R."/>
            <person name="Sreeman S.M."/>
            <person name="Shimizu K.K."/>
        </authorList>
    </citation>
    <scope>NUCLEOTIDE SEQUENCE</scope>
</reference>
<accession>A0AAV5BSX3</accession>
<reference evidence="4" key="1">
    <citation type="journal article" date="2018" name="DNA Res.">
        <title>Multiple hybrid de novo genome assembly of finger millet, an orphan allotetraploid crop.</title>
        <authorList>
            <person name="Hatakeyama M."/>
            <person name="Aluri S."/>
            <person name="Balachadran M.T."/>
            <person name="Sivarajan S.R."/>
            <person name="Patrignani A."/>
            <person name="Gruter S."/>
            <person name="Poveda L."/>
            <person name="Shimizu-Inatsugi R."/>
            <person name="Baeten J."/>
            <person name="Francoijs K.J."/>
            <person name="Nataraja K.N."/>
            <person name="Reddy Y.A.N."/>
            <person name="Phadnis S."/>
            <person name="Ravikumar R.L."/>
            <person name="Schlapbach R."/>
            <person name="Sreeman S.M."/>
            <person name="Shimizu K.K."/>
        </authorList>
    </citation>
    <scope>NUCLEOTIDE SEQUENCE</scope>
</reference>
<proteinExistence type="predicted"/>
<keyword evidence="2" id="KW-0732">Signal</keyword>
<comment type="subcellular location">
    <subcellularLocation>
        <location evidence="1">Membrane</location>
        <topology evidence="1">Single-pass membrane protein</topology>
    </subcellularLocation>
</comment>
<dbReference type="EMBL" id="BQKI01000002">
    <property type="protein sequence ID" value="GJM89506.1"/>
    <property type="molecule type" value="Genomic_DNA"/>
</dbReference>
<protein>
    <recommendedName>
        <fullName evidence="3">Malectin-like domain-containing protein</fullName>
    </recommendedName>
</protein>